<gene>
    <name evidence="2" type="ORF">HYH03_006170</name>
</gene>
<protein>
    <recommendedName>
        <fullName evidence="1">Complex 1 LYR protein domain-containing protein</fullName>
    </recommendedName>
</protein>
<dbReference type="Proteomes" id="UP000612055">
    <property type="component" value="Unassembled WGS sequence"/>
</dbReference>
<proteinExistence type="predicted"/>
<dbReference type="CDD" id="cd20267">
    <property type="entry name" value="Complex1_LYR_LYRM7"/>
    <property type="match status" value="1"/>
</dbReference>
<comment type="caution">
    <text evidence="2">The sequence shown here is derived from an EMBL/GenBank/DDBJ whole genome shotgun (WGS) entry which is preliminary data.</text>
</comment>
<dbReference type="PANTHER" id="PTHR47484">
    <property type="entry name" value="COMPLEX 1 PROTEIN CONTAINING PROTEIN, EXPRESSED"/>
    <property type="match status" value="1"/>
</dbReference>
<dbReference type="AlphaFoldDB" id="A0A835Y3V9"/>
<reference evidence="2" key="1">
    <citation type="journal article" date="2020" name="bioRxiv">
        <title>Comparative genomics of Chlamydomonas.</title>
        <authorList>
            <person name="Craig R.J."/>
            <person name="Hasan A.R."/>
            <person name="Ness R.W."/>
            <person name="Keightley P.D."/>
        </authorList>
    </citation>
    <scope>NUCLEOTIDE SEQUENCE</scope>
    <source>
        <strain evidence="2">CCAP 11/70</strain>
    </source>
</reference>
<dbReference type="OrthoDB" id="74240at2759"/>
<sequence length="157" mass="17868">MPLRSVLTGCATLNRLTTTPAFCSLPLGARFISEEQLGASADHVADLFQRNLVKASRKKPDEAIPTRLLTTRREALSLYREILRYSNLFVWRDEQGRLWRDVIRHSARQEYEAARFEPDPEIINKLIITGRDCVQRTMESFAARARAMAAEPAPPGR</sequence>
<dbReference type="InterPro" id="IPR045298">
    <property type="entry name" value="Complex1_LYR_LYRM7"/>
</dbReference>
<organism evidence="2 3">
    <name type="scientific">Edaphochlamys debaryana</name>
    <dbReference type="NCBI Taxonomy" id="47281"/>
    <lineage>
        <taxon>Eukaryota</taxon>
        <taxon>Viridiplantae</taxon>
        <taxon>Chlorophyta</taxon>
        <taxon>core chlorophytes</taxon>
        <taxon>Chlorophyceae</taxon>
        <taxon>CS clade</taxon>
        <taxon>Chlamydomonadales</taxon>
        <taxon>Chlamydomonadales incertae sedis</taxon>
        <taxon>Edaphochlamys</taxon>
    </lineage>
</organism>
<evidence type="ECO:0000313" key="3">
    <source>
        <dbReference type="Proteomes" id="UP000612055"/>
    </source>
</evidence>
<dbReference type="EMBL" id="JAEHOE010000023">
    <property type="protein sequence ID" value="KAG2495570.1"/>
    <property type="molecule type" value="Genomic_DNA"/>
</dbReference>
<accession>A0A835Y3V9</accession>
<dbReference type="PANTHER" id="PTHR47484:SF1">
    <property type="entry name" value="COMPLEX 1 PROTEIN CONTAINING PROTEIN, EXPRESSED"/>
    <property type="match status" value="1"/>
</dbReference>
<feature type="domain" description="Complex 1 LYR protein" evidence="1">
    <location>
        <begin position="73"/>
        <end position="132"/>
    </location>
</feature>
<dbReference type="GO" id="GO:0005739">
    <property type="term" value="C:mitochondrion"/>
    <property type="evidence" value="ECO:0007669"/>
    <property type="project" value="GOC"/>
</dbReference>
<dbReference type="GO" id="GO:0034551">
    <property type="term" value="P:mitochondrial respiratory chain complex III assembly"/>
    <property type="evidence" value="ECO:0007669"/>
    <property type="project" value="InterPro"/>
</dbReference>
<evidence type="ECO:0000259" key="1">
    <source>
        <dbReference type="Pfam" id="PF05347"/>
    </source>
</evidence>
<keyword evidence="3" id="KW-1185">Reference proteome</keyword>
<evidence type="ECO:0000313" key="2">
    <source>
        <dbReference type="EMBL" id="KAG2495570.1"/>
    </source>
</evidence>
<dbReference type="Pfam" id="PF05347">
    <property type="entry name" value="Complex1_LYR"/>
    <property type="match status" value="1"/>
</dbReference>
<dbReference type="InterPro" id="IPR008011">
    <property type="entry name" value="Complex1_LYR_dom"/>
</dbReference>
<name>A0A835Y3V9_9CHLO</name>